<evidence type="ECO:0000313" key="2">
    <source>
        <dbReference type="Proteomes" id="UP000469452"/>
    </source>
</evidence>
<dbReference type="EMBL" id="VJMI01017286">
    <property type="protein sequence ID" value="KAF0714372.1"/>
    <property type="molecule type" value="Genomic_DNA"/>
</dbReference>
<dbReference type="VEuPathDB" id="FungiDB:H257_14207"/>
<dbReference type="Proteomes" id="UP000469452">
    <property type="component" value="Unassembled WGS sequence"/>
</dbReference>
<organism evidence="1 2">
    <name type="scientific">Aphanomyces astaci</name>
    <name type="common">Crayfish plague agent</name>
    <dbReference type="NCBI Taxonomy" id="112090"/>
    <lineage>
        <taxon>Eukaryota</taxon>
        <taxon>Sar</taxon>
        <taxon>Stramenopiles</taxon>
        <taxon>Oomycota</taxon>
        <taxon>Saprolegniomycetes</taxon>
        <taxon>Saprolegniales</taxon>
        <taxon>Verrucalvaceae</taxon>
        <taxon>Aphanomyces</taxon>
    </lineage>
</organism>
<evidence type="ECO:0000313" key="1">
    <source>
        <dbReference type="EMBL" id="KAF0714372.1"/>
    </source>
</evidence>
<accession>A0A6A4ZQB3</accession>
<gene>
    <name evidence="1" type="ORF">AaE_011589</name>
</gene>
<comment type="caution">
    <text evidence="1">The sequence shown here is derived from an EMBL/GenBank/DDBJ whole genome shotgun (WGS) entry which is preliminary data.</text>
</comment>
<sequence length="91" mass="10243">MARDVKSKPAVSLVRQKLFRATAGMTLHEQSQLASTLETTGNNVLEAIQKMKKATKAQQKRTKHTCVKFEWLHGLAHLRKLEDVRGFSVSP</sequence>
<protein>
    <submittedName>
        <fullName evidence="1">Uncharacterized protein</fullName>
    </submittedName>
</protein>
<reference evidence="1 2" key="1">
    <citation type="submission" date="2019-06" db="EMBL/GenBank/DDBJ databases">
        <title>Genomics analysis of Aphanomyces spp. identifies a new class of oomycete effector associated with host adaptation.</title>
        <authorList>
            <person name="Gaulin E."/>
        </authorList>
    </citation>
    <scope>NUCLEOTIDE SEQUENCE [LARGE SCALE GENOMIC DNA]</scope>
    <source>
        <strain evidence="1 2">E</strain>
    </source>
</reference>
<dbReference type="AlphaFoldDB" id="A0A6A4ZQB3"/>
<proteinExistence type="predicted"/>
<name>A0A6A4ZQB3_APHAT</name>